<reference evidence="1 2" key="1">
    <citation type="journal article" date="2024" name="Plant Biotechnol. J.">
        <title>Genome and CRISPR/Cas9 system of a widespread forest tree (Populus alba) in the world.</title>
        <authorList>
            <person name="Liu Y.J."/>
            <person name="Jiang P.F."/>
            <person name="Han X.M."/>
            <person name="Li X.Y."/>
            <person name="Wang H.M."/>
            <person name="Wang Y.J."/>
            <person name="Wang X.X."/>
            <person name="Zeng Q.Y."/>
        </authorList>
    </citation>
    <scope>NUCLEOTIDE SEQUENCE [LARGE SCALE GENOMIC DNA]</scope>
    <source>
        <strain evidence="2">cv. PAL-ZL1</strain>
    </source>
</reference>
<accession>A0ACC4BYY4</accession>
<protein>
    <submittedName>
        <fullName evidence="1">Uncharacterized protein</fullName>
    </submittedName>
</protein>
<dbReference type="EMBL" id="RCHU02000007">
    <property type="protein sequence ID" value="KAL3583441.1"/>
    <property type="molecule type" value="Genomic_DNA"/>
</dbReference>
<evidence type="ECO:0000313" key="2">
    <source>
        <dbReference type="Proteomes" id="UP000309997"/>
    </source>
</evidence>
<evidence type="ECO:0000313" key="1">
    <source>
        <dbReference type="EMBL" id="KAL3583441.1"/>
    </source>
</evidence>
<comment type="caution">
    <text evidence="1">The sequence shown here is derived from an EMBL/GenBank/DDBJ whole genome shotgun (WGS) entry which is preliminary data.</text>
</comment>
<gene>
    <name evidence="1" type="ORF">D5086_014502</name>
</gene>
<proteinExistence type="predicted"/>
<dbReference type="Proteomes" id="UP000309997">
    <property type="component" value="Unassembled WGS sequence"/>
</dbReference>
<keyword evidence="2" id="KW-1185">Reference proteome</keyword>
<organism evidence="1 2">
    <name type="scientific">Populus alba</name>
    <name type="common">White poplar</name>
    <dbReference type="NCBI Taxonomy" id="43335"/>
    <lineage>
        <taxon>Eukaryota</taxon>
        <taxon>Viridiplantae</taxon>
        <taxon>Streptophyta</taxon>
        <taxon>Embryophyta</taxon>
        <taxon>Tracheophyta</taxon>
        <taxon>Spermatophyta</taxon>
        <taxon>Magnoliopsida</taxon>
        <taxon>eudicotyledons</taxon>
        <taxon>Gunneridae</taxon>
        <taxon>Pentapetalae</taxon>
        <taxon>rosids</taxon>
        <taxon>fabids</taxon>
        <taxon>Malpighiales</taxon>
        <taxon>Salicaceae</taxon>
        <taxon>Saliceae</taxon>
        <taxon>Populus</taxon>
    </lineage>
</organism>
<name>A0ACC4BYY4_POPAL</name>
<sequence length="314" mass="33490">MAAGITRVSSCYYHHLILKNKNGLSASVAVSTSFKKMVTNAASATITASSSTNHGEYRSIAERVSLEKEIKKSKFIAIAAPISDEESAFSFLSEVRDPRATHNCWAFKVGQHSRCNDDGEPSGTAGKPIQSAILSSHIDRVMVVVIRYFGGIKLGTGGLVRAYGGVTSECLKNAPTCLVKSKVPMAVEVPFDLLGLVQHQLQHFQVEDIKQDYETGKDGFAMISFKVDFDQVEKLENAVKANCSRQLVFYKQSGEFEDIVIGIVGSLGMRSGVDGSGIVTFVTVGTAGRKGNLAKMGFSVGSEGNLAFGGGGTS</sequence>